<dbReference type="RefSeq" id="WP_003547384.1">
    <property type="nucleotide sequence ID" value="NZ_NGNV01000016.1"/>
</dbReference>
<dbReference type="AlphaFoldDB" id="A0A256LEB4"/>
<dbReference type="Pfam" id="PF12841">
    <property type="entry name" value="YvrJ"/>
    <property type="match status" value="1"/>
</dbReference>
<comment type="caution">
    <text evidence="2">The sequence shown here is derived from an EMBL/GenBank/DDBJ whole genome shotgun (WGS) entry which is preliminary data.</text>
</comment>
<name>A0A256LEB4_9LACO</name>
<evidence type="ECO:0000313" key="4">
    <source>
        <dbReference type="Proteomes" id="UP000216316"/>
    </source>
</evidence>
<reference evidence="2 3" key="1">
    <citation type="submission" date="2017-04" db="EMBL/GenBank/DDBJ databases">
        <authorList>
            <person name="Afonso C.L."/>
            <person name="Miller P.J."/>
            <person name="Scott M.A."/>
            <person name="Spackman E."/>
            <person name="Goraichik I."/>
            <person name="Dimitrov K.M."/>
            <person name="Suarez D.L."/>
            <person name="Swayne D.E."/>
        </authorList>
    </citation>
    <scope>NUCLEOTIDE SEQUENCE [LARGE SCALE GENOMIC DNA]</scope>
    <source>
        <strain evidence="2 3">609q</strain>
    </source>
</reference>
<evidence type="ECO:0000313" key="1">
    <source>
        <dbReference type="EMBL" id="OYR88163.1"/>
    </source>
</evidence>
<reference evidence="3 4" key="3">
    <citation type="submission" date="2017-09" db="EMBL/GenBank/DDBJ databases">
        <title>Tripartite evolution among Lactobacillus johnsonii, Lactobacillus taiwanensis, Lactobacillus reuteri and their rodent host.</title>
        <authorList>
            <person name="Wang T."/>
            <person name="Knowles S."/>
            <person name="Cheng C."/>
        </authorList>
    </citation>
    <scope>NUCLEOTIDE SEQUENCE [LARGE SCALE GENOMIC DNA]</scope>
    <source>
        <strain evidence="2 3">609q</strain>
        <strain evidence="1 4">609u</strain>
    </source>
</reference>
<dbReference type="EMBL" id="NGNX01000017">
    <property type="protein sequence ID" value="OYR91761.1"/>
    <property type="molecule type" value="Genomic_DNA"/>
</dbReference>
<keyword evidence="4" id="KW-1185">Reference proteome</keyword>
<evidence type="ECO:0000313" key="3">
    <source>
        <dbReference type="Proteomes" id="UP000215828"/>
    </source>
</evidence>
<gene>
    <name evidence="1" type="ORF">CBF53_04855</name>
    <name evidence="2" type="ORF">CBF70_05650</name>
</gene>
<organism evidence="2 3">
    <name type="scientific">Lactobacillus taiwanensis</name>
    <dbReference type="NCBI Taxonomy" id="508451"/>
    <lineage>
        <taxon>Bacteria</taxon>
        <taxon>Bacillati</taxon>
        <taxon>Bacillota</taxon>
        <taxon>Bacilli</taxon>
        <taxon>Lactobacillales</taxon>
        <taxon>Lactobacillaceae</taxon>
        <taxon>Lactobacillus</taxon>
    </lineage>
</organism>
<sequence>MTQEIIKYVLEQASGVVIALVLLIRIESKLDSLTSAIMHLSDNKA</sequence>
<evidence type="ECO:0000313" key="2">
    <source>
        <dbReference type="EMBL" id="OYR91761.1"/>
    </source>
</evidence>
<proteinExistence type="predicted"/>
<dbReference type="EMBL" id="NGNV01000016">
    <property type="protein sequence ID" value="OYR88163.1"/>
    <property type="molecule type" value="Genomic_DNA"/>
</dbReference>
<reference evidence="1 4" key="2">
    <citation type="submission" date="2017-05" db="EMBL/GenBank/DDBJ databases">
        <authorList>
            <person name="Lin X.B."/>
            <person name="Stothard P."/>
            <person name="Tasseva G."/>
            <person name="Walter J."/>
        </authorList>
    </citation>
    <scope>NUCLEOTIDE SEQUENCE [LARGE SCALE GENOMIC DNA]</scope>
    <source>
        <strain evidence="1 4">609u</strain>
    </source>
</reference>
<dbReference type="InterPro" id="IPR024419">
    <property type="entry name" value="YvrJ"/>
</dbReference>
<protein>
    <submittedName>
        <fullName evidence="2">YvrJ family protein</fullName>
    </submittedName>
</protein>
<dbReference type="GeneID" id="93289817"/>
<dbReference type="Proteomes" id="UP000216316">
    <property type="component" value="Unassembled WGS sequence"/>
</dbReference>
<accession>A0A256LEB4</accession>
<dbReference type="Proteomes" id="UP000215828">
    <property type="component" value="Unassembled WGS sequence"/>
</dbReference>